<organism evidence="8 9">
    <name type="scientific">Sulfurihydrogenibium azorense (strain DSM 15241 / OCM 825 / Az-Fu1)</name>
    <dbReference type="NCBI Taxonomy" id="204536"/>
    <lineage>
        <taxon>Bacteria</taxon>
        <taxon>Pseudomonadati</taxon>
        <taxon>Aquificota</taxon>
        <taxon>Aquificia</taxon>
        <taxon>Aquificales</taxon>
        <taxon>Hydrogenothermaceae</taxon>
        <taxon>Sulfurihydrogenibium</taxon>
    </lineage>
</organism>
<dbReference type="AlphaFoldDB" id="C1DTM6"/>
<dbReference type="PANTHER" id="PTHR33284:SF1">
    <property type="entry name" value="RIBOSOMAL PROTEIN L25_GLN-TRNA SYNTHETASE, ANTI-CODON-BINDING DOMAIN-CONTAINING PROTEIN"/>
    <property type="match status" value="1"/>
</dbReference>
<dbReference type="Gene3D" id="2.40.240.10">
    <property type="entry name" value="Ribosomal Protein L25, Chain P"/>
    <property type="match status" value="1"/>
</dbReference>
<dbReference type="HOGENOM" id="CLU_075939_2_1_0"/>
<keyword evidence="1 5" id="KW-0699">rRNA-binding</keyword>
<evidence type="ECO:0000256" key="3">
    <source>
        <dbReference type="ARBA" id="ARBA00022980"/>
    </source>
</evidence>
<dbReference type="InterPro" id="IPR037121">
    <property type="entry name" value="Ribosomal_bL25_C"/>
</dbReference>
<dbReference type="STRING" id="204536.SULAZ_0471"/>
<dbReference type="InterPro" id="IPR029751">
    <property type="entry name" value="Ribosomal_L25_dom"/>
</dbReference>
<dbReference type="RefSeq" id="WP_012674655.1">
    <property type="nucleotide sequence ID" value="NC_012438.1"/>
</dbReference>
<dbReference type="EMBL" id="CP001229">
    <property type="protein sequence ID" value="ACN99337.1"/>
    <property type="molecule type" value="Genomic_DNA"/>
</dbReference>
<dbReference type="SUPFAM" id="SSF50715">
    <property type="entry name" value="Ribosomal protein L25-like"/>
    <property type="match status" value="1"/>
</dbReference>
<evidence type="ECO:0000256" key="4">
    <source>
        <dbReference type="ARBA" id="ARBA00023274"/>
    </source>
</evidence>
<keyword evidence="4 5" id="KW-0687">Ribonucleoprotein</keyword>
<dbReference type="GO" id="GO:0022625">
    <property type="term" value="C:cytosolic large ribosomal subunit"/>
    <property type="evidence" value="ECO:0007669"/>
    <property type="project" value="TreeGrafter"/>
</dbReference>
<keyword evidence="3 5" id="KW-0689">Ribosomal protein</keyword>
<dbReference type="GO" id="GO:0008097">
    <property type="term" value="F:5S rRNA binding"/>
    <property type="evidence" value="ECO:0007669"/>
    <property type="project" value="InterPro"/>
</dbReference>
<comment type="function">
    <text evidence="5">This is one of the proteins that binds to the 5S RNA in the ribosome where it forms part of the central protuberance.</text>
</comment>
<dbReference type="HAMAP" id="MF_01334">
    <property type="entry name" value="Ribosomal_bL25_CTC"/>
    <property type="match status" value="1"/>
</dbReference>
<sequence length="196" mass="21663">MIQTIEWKALPRKKGTKSEVKQNRMKGLIPAEVYGKGHPNVSVYIQKKALLSRPHGNFLINLLVEGDPEPKLCILKDIQYNYLGDEPIHVDLYEVTSGVEFDIEVPVEFVGKAKGVEKGGIFEAHLHSIIVRTEPKNIPEKIVVDVSNLDIGDVLHVRDITPPEGVKIMTHGDEVLAVVAEPEEEVAEETTEGASA</sequence>
<dbReference type="NCBIfam" id="TIGR00731">
    <property type="entry name" value="bL25_bact_ctc"/>
    <property type="match status" value="1"/>
</dbReference>
<proteinExistence type="inferred from homology"/>
<dbReference type="InterPro" id="IPR020056">
    <property type="entry name" value="Rbsml_bL25/Gln-tRNA_synth_N"/>
</dbReference>
<accession>C1DTM6</accession>
<dbReference type="Pfam" id="PF14693">
    <property type="entry name" value="Ribosomal_TL5_C"/>
    <property type="match status" value="1"/>
</dbReference>
<name>C1DTM6_SULAA</name>
<dbReference type="PANTHER" id="PTHR33284">
    <property type="entry name" value="RIBOSOMAL PROTEIN L25/GLN-TRNA SYNTHETASE, ANTI-CODON-BINDING DOMAIN-CONTAINING PROTEIN"/>
    <property type="match status" value="1"/>
</dbReference>
<dbReference type="InterPro" id="IPR020057">
    <property type="entry name" value="Ribosomal_bL25_b-dom"/>
</dbReference>
<dbReference type="KEGG" id="saf:SULAZ_0471"/>
<dbReference type="Gene3D" id="2.170.120.20">
    <property type="entry name" value="Ribosomal protein L25, beta domain"/>
    <property type="match status" value="1"/>
</dbReference>
<feature type="domain" description="Large ribosomal subunit protein bL25 beta" evidence="7">
    <location>
        <begin position="102"/>
        <end position="182"/>
    </location>
</feature>
<dbReference type="CDD" id="cd00495">
    <property type="entry name" value="Ribosomal_L25_TL5_CTC"/>
    <property type="match status" value="1"/>
</dbReference>
<evidence type="ECO:0000259" key="7">
    <source>
        <dbReference type="Pfam" id="PF14693"/>
    </source>
</evidence>
<evidence type="ECO:0000313" key="9">
    <source>
        <dbReference type="Proteomes" id="UP000001369"/>
    </source>
</evidence>
<dbReference type="Pfam" id="PF01386">
    <property type="entry name" value="Ribosomal_L25p"/>
    <property type="match status" value="1"/>
</dbReference>
<dbReference type="Proteomes" id="UP000001369">
    <property type="component" value="Chromosome"/>
</dbReference>
<dbReference type="NCBIfam" id="NF004140">
    <property type="entry name" value="PRK05618.4-3"/>
    <property type="match status" value="1"/>
</dbReference>
<reference evidence="8 9" key="1">
    <citation type="journal article" date="2009" name="J. Bacteriol.">
        <title>Complete and draft genome sequences of six members of the Aquificales.</title>
        <authorList>
            <person name="Reysenbach A.L."/>
            <person name="Hamamura N."/>
            <person name="Podar M."/>
            <person name="Griffiths E."/>
            <person name="Ferreira S."/>
            <person name="Hochstein R."/>
            <person name="Heidelberg J."/>
            <person name="Johnson J."/>
            <person name="Mead D."/>
            <person name="Pohorille A."/>
            <person name="Sarmiento M."/>
            <person name="Schweighofer K."/>
            <person name="Seshadri R."/>
            <person name="Voytek M.A."/>
        </authorList>
    </citation>
    <scope>NUCLEOTIDE SEQUENCE [LARGE SCALE GENOMIC DNA]</scope>
    <source>
        <strain evidence="9">Az-Fu1 / DSM 15241 / OCM 825</strain>
    </source>
</reference>
<dbReference type="InterPro" id="IPR020930">
    <property type="entry name" value="Ribosomal_uL5_bac-type"/>
</dbReference>
<gene>
    <name evidence="5" type="primary">rplY</name>
    <name evidence="5" type="synonym">ctc</name>
    <name evidence="8" type="ordered locus">SULAZ_0471</name>
</gene>
<comment type="subunit">
    <text evidence="5">Part of the 50S ribosomal subunit; part of the 5S rRNA/L5/L18/L25 subcomplex. Contacts the 5S rRNA. Binds to the 5S rRNA independently of L5 and L18.</text>
</comment>
<evidence type="ECO:0000256" key="5">
    <source>
        <dbReference type="HAMAP-Rule" id="MF_01334"/>
    </source>
</evidence>
<evidence type="ECO:0000259" key="6">
    <source>
        <dbReference type="Pfam" id="PF01386"/>
    </source>
</evidence>
<evidence type="ECO:0000256" key="2">
    <source>
        <dbReference type="ARBA" id="ARBA00022884"/>
    </source>
</evidence>
<evidence type="ECO:0000256" key="1">
    <source>
        <dbReference type="ARBA" id="ARBA00022730"/>
    </source>
</evidence>
<evidence type="ECO:0000313" key="8">
    <source>
        <dbReference type="EMBL" id="ACN99337.1"/>
    </source>
</evidence>
<dbReference type="GO" id="GO:0003735">
    <property type="term" value="F:structural constituent of ribosome"/>
    <property type="evidence" value="ECO:0007669"/>
    <property type="project" value="InterPro"/>
</dbReference>
<dbReference type="GO" id="GO:0006412">
    <property type="term" value="P:translation"/>
    <property type="evidence" value="ECO:0007669"/>
    <property type="project" value="UniProtKB-UniRule"/>
</dbReference>
<dbReference type="InterPro" id="IPR011035">
    <property type="entry name" value="Ribosomal_bL25/Gln-tRNA_synth"/>
</dbReference>
<dbReference type="eggNOG" id="COG1825">
    <property type="taxonomic scope" value="Bacteria"/>
</dbReference>
<comment type="similarity">
    <text evidence="5">Belongs to the bacterial ribosomal protein bL25 family. CTC subfamily.</text>
</comment>
<dbReference type="InterPro" id="IPR001021">
    <property type="entry name" value="Ribosomal_bL25_long"/>
</dbReference>
<keyword evidence="2 5" id="KW-0694">RNA-binding</keyword>
<keyword evidence="9" id="KW-1185">Reference proteome</keyword>
<feature type="domain" description="Large ribosomal subunit protein bL25 L25" evidence="6">
    <location>
        <begin position="9"/>
        <end position="92"/>
    </location>
</feature>
<protein>
    <recommendedName>
        <fullName evidence="5">Large ribosomal subunit protein bL25</fullName>
    </recommendedName>
    <alternativeName>
        <fullName evidence="5">General stress protein CTC</fullName>
    </alternativeName>
</protein>